<dbReference type="OrthoDB" id="21471at2759"/>
<dbReference type="VEuPathDB" id="FungiDB:DIURU_005010"/>
<keyword evidence="2" id="KW-0175">Coiled coil</keyword>
<feature type="region of interest" description="Disordered" evidence="3">
    <location>
        <begin position="253"/>
        <end position="288"/>
    </location>
</feature>
<dbReference type="GO" id="GO:0005737">
    <property type="term" value="C:cytoplasm"/>
    <property type="evidence" value="ECO:0007669"/>
    <property type="project" value="TreeGrafter"/>
</dbReference>
<gene>
    <name evidence="4" type="ORF">DIURU_005010</name>
</gene>
<evidence type="ECO:0000256" key="1">
    <source>
        <dbReference type="ARBA" id="ARBA00010402"/>
    </source>
</evidence>
<evidence type="ECO:0000313" key="4">
    <source>
        <dbReference type="EMBL" id="KAA8898155.1"/>
    </source>
</evidence>
<sequence length="379" mass="42629">MIVRISENVDGGYLAPFGTYKSNLNYSTDVVRDLIIHRQLAPFYTPLQDYDPSWSDEELLIIVSQLPLHSIDLAYSEDEEDDIDNHKIHKSQNYYRRQESKAKLKALKERVKQLQRQEEAMMDEEKLKWRQKLAGDTSVRVSEDVPNPDLMLTLYRRSGECPICFLYYPFPLNISRCCIQPIFTECFVQIRRLDPHPPHDDPAGQDETPHSLISEPANCPYCASPEFGVTYHPPTDISVGIGGRCKPGRFSKTTTGGDECAVASDDDSGHGSSTASPPAGSYGKRRESLSANAPGVITIDTIRPDWEQKLTSARSKLARKAATATAIHASNLLINDSGRGSSSSRQQNLVSVEERMIEEAMRLSIIDEEERKRKQQVKK</sequence>
<dbReference type="AlphaFoldDB" id="A0A642UMP9"/>
<dbReference type="PANTHER" id="PTHR31315">
    <property type="entry name" value="PROTEIN SIP5"/>
    <property type="match status" value="1"/>
</dbReference>
<dbReference type="GeneID" id="54783661"/>
<feature type="coiled-coil region" evidence="2">
    <location>
        <begin position="97"/>
        <end position="124"/>
    </location>
</feature>
<evidence type="ECO:0000313" key="5">
    <source>
        <dbReference type="Proteomes" id="UP000449547"/>
    </source>
</evidence>
<name>A0A642UMP9_DIURU</name>
<dbReference type="Proteomes" id="UP000449547">
    <property type="component" value="Unassembled WGS sequence"/>
</dbReference>
<dbReference type="PANTHER" id="PTHR31315:SF1">
    <property type="entry name" value="PROTEIN SIP5"/>
    <property type="match status" value="1"/>
</dbReference>
<keyword evidence="5" id="KW-1185">Reference proteome</keyword>
<dbReference type="RefSeq" id="XP_034010412.1">
    <property type="nucleotide sequence ID" value="XM_034157946.1"/>
</dbReference>
<proteinExistence type="inferred from homology"/>
<reference evidence="4 5" key="1">
    <citation type="submission" date="2019-07" db="EMBL/GenBank/DDBJ databases">
        <title>Genome assembly of two rare yeast pathogens: Diutina rugosa and Trichomonascus ciferrii.</title>
        <authorList>
            <person name="Mixao V."/>
            <person name="Saus E."/>
            <person name="Hansen A."/>
            <person name="Lass-Flor C."/>
            <person name="Gabaldon T."/>
        </authorList>
    </citation>
    <scope>NUCLEOTIDE SEQUENCE [LARGE SCALE GENOMIC DNA]</scope>
    <source>
        <strain evidence="4 5">CBS 613</strain>
    </source>
</reference>
<organism evidence="4 5">
    <name type="scientific">Diutina rugosa</name>
    <name type="common">Yeast</name>
    <name type="synonym">Candida rugosa</name>
    <dbReference type="NCBI Taxonomy" id="5481"/>
    <lineage>
        <taxon>Eukaryota</taxon>
        <taxon>Fungi</taxon>
        <taxon>Dikarya</taxon>
        <taxon>Ascomycota</taxon>
        <taxon>Saccharomycotina</taxon>
        <taxon>Pichiomycetes</taxon>
        <taxon>Debaryomycetaceae</taxon>
        <taxon>Diutina</taxon>
    </lineage>
</organism>
<evidence type="ECO:0000256" key="3">
    <source>
        <dbReference type="SAM" id="MobiDB-lite"/>
    </source>
</evidence>
<comment type="caution">
    <text evidence="4">The sequence shown here is derived from an EMBL/GenBank/DDBJ whole genome shotgun (WGS) entry which is preliminary data.</text>
</comment>
<dbReference type="InterPro" id="IPR039301">
    <property type="entry name" value="Sip5/DA2"/>
</dbReference>
<comment type="similarity">
    <text evidence="1">Belongs to the SIP5 family.</text>
</comment>
<evidence type="ECO:0000256" key="2">
    <source>
        <dbReference type="SAM" id="Coils"/>
    </source>
</evidence>
<accession>A0A642UMP9</accession>
<dbReference type="CDD" id="cd24139">
    <property type="entry name" value="SIP5-like"/>
    <property type="match status" value="1"/>
</dbReference>
<protein>
    <submittedName>
        <fullName evidence="4">Uncharacterized protein</fullName>
    </submittedName>
</protein>
<dbReference type="OMA" id="ISEPANC"/>
<dbReference type="EMBL" id="SWFT01000149">
    <property type="protein sequence ID" value="KAA8898155.1"/>
    <property type="molecule type" value="Genomic_DNA"/>
</dbReference>